<evidence type="ECO:0000256" key="4">
    <source>
        <dbReference type="ARBA" id="ARBA00008373"/>
    </source>
</evidence>
<proteinExistence type="inferred from homology"/>
<gene>
    <name evidence="14" type="ORF">Naga_100009g87</name>
</gene>
<dbReference type="Gene3D" id="4.10.1060.50">
    <property type="match status" value="1"/>
</dbReference>
<evidence type="ECO:0000256" key="7">
    <source>
        <dbReference type="ARBA" id="ARBA00022499"/>
    </source>
</evidence>
<dbReference type="GO" id="GO:0006412">
    <property type="term" value="P:translation"/>
    <property type="evidence" value="ECO:0007669"/>
    <property type="project" value="InterPro"/>
</dbReference>
<dbReference type="InterPro" id="IPR029071">
    <property type="entry name" value="Ubiquitin-like_domsf"/>
</dbReference>
<dbReference type="SUPFAM" id="SSF57829">
    <property type="entry name" value="Zn-binding ribosomal proteins"/>
    <property type="match status" value="1"/>
</dbReference>
<dbReference type="InterPro" id="IPR000626">
    <property type="entry name" value="Ubiquitin-like_dom"/>
</dbReference>
<dbReference type="GO" id="GO:0005634">
    <property type="term" value="C:nucleus"/>
    <property type="evidence" value="ECO:0007669"/>
    <property type="project" value="UniProtKB-SubCell"/>
</dbReference>
<name>W7TN89_9STRA</name>
<comment type="subunit">
    <text evidence="12">Part of the 60S ribosomal subunit.</text>
</comment>
<evidence type="ECO:0000256" key="10">
    <source>
        <dbReference type="ARBA" id="ARBA00023242"/>
    </source>
</evidence>
<dbReference type="SUPFAM" id="SSF54236">
    <property type="entry name" value="Ubiquitin-like"/>
    <property type="match status" value="1"/>
</dbReference>
<keyword evidence="15" id="KW-1185">Reference proteome</keyword>
<comment type="similarity">
    <text evidence="4">In the N-terminal section; belongs to the ubiquitin family.</text>
</comment>
<dbReference type="GO" id="GO:0005737">
    <property type="term" value="C:cytoplasm"/>
    <property type="evidence" value="ECO:0007669"/>
    <property type="project" value="UniProtKB-SubCell"/>
</dbReference>
<comment type="caution">
    <text evidence="14">The sequence shown here is derived from an EMBL/GenBank/DDBJ whole genome shotgun (WGS) entry which is preliminary data.</text>
</comment>
<dbReference type="InterPro" id="IPR001975">
    <property type="entry name" value="Ribosomal_eL40_dom"/>
</dbReference>
<evidence type="ECO:0000256" key="3">
    <source>
        <dbReference type="ARBA" id="ARBA00004496"/>
    </source>
</evidence>
<evidence type="ECO:0000256" key="5">
    <source>
        <dbReference type="ARBA" id="ARBA00010570"/>
    </source>
</evidence>
<evidence type="ECO:0000256" key="6">
    <source>
        <dbReference type="ARBA" id="ARBA00022490"/>
    </source>
</evidence>
<dbReference type="PANTHER" id="PTHR10666">
    <property type="entry name" value="UBIQUITIN"/>
    <property type="match status" value="1"/>
</dbReference>
<protein>
    <submittedName>
        <fullName evidence="14">Ubiquitin</fullName>
    </submittedName>
</protein>
<reference evidence="14 15" key="1">
    <citation type="journal article" date="2014" name="Mol. Plant">
        <title>Chromosome Scale Genome Assembly and Transcriptome Profiling of Nannochloropsis gaditana in Nitrogen Depletion.</title>
        <authorList>
            <person name="Corteggiani Carpinelli E."/>
            <person name="Telatin A."/>
            <person name="Vitulo N."/>
            <person name="Forcato C."/>
            <person name="D'Angelo M."/>
            <person name="Schiavon R."/>
            <person name="Vezzi A."/>
            <person name="Giacometti G.M."/>
            <person name="Morosinotto T."/>
            <person name="Valle G."/>
        </authorList>
    </citation>
    <scope>NUCLEOTIDE SEQUENCE [LARGE SCALE GENOMIC DNA]</scope>
    <source>
        <strain evidence="14 15">B-31</strain>
    </source>
</reference>
<dbReference type="Gene3D" id="3.10.20.90">
    <property type="entry name" value="Phosphatidylinositol 3-kinase Catalytic Subunit, Chain A, domain 1"/>
    <property type="match status" value="1"/>
</dbReference>
<dbReference type="AlphaFoldDB" id="W7TN89"/>
<evidence type="ECO:0000313" key="15">
    <source>
        <dbReference type="Proteomes" id="UP000019335"/>
    </source>
</evidence>
<organism evidence="14 15">
    <name type="scientific">Nannochloropsis gaditana</name>
    <dbReference type="NCBI Taxonomy" id="72520"/>
    <lineage>
        <taxon>Eukaryota</taxon>
        <taxon>Sar</taxon>
        <taxon>Stramenopiles</taxon>
        <taxon>Ochrophyta</taxon>
        <taxon>Eustigmatophyceae</taxon>
        <taxon>Eustigmatales</taxon>
        <taxon>Monodopsidaceae</taxon>
        <taxon>Nannochloropsis</taxon>
    </lineage>
</organism>
<dbReference type="GO" id="GO:0003735">
    <property type="term" value="F:structural constituent of ribosome"/>
    <property type="evidence" value="ECO:0007669"/>
    <property type="project" value="InterPro"/>
</dbReference>
<evidence type="ECO:0000256" key="1">
    <source>
        <dbReference type="ARBA" id="ARBA00002241"/>
    </source>
</evidence>
<dbReference type="SMART" id="SM01377">
    <property type="entry name" value="Ribosomal_L40e"/>
    <property type="match status" value="1"/>
</dbReference>
<keyword evidence="10" id="KW-0539">Nucleus</keyword>
<keyword evidence="8" id="KW-0832">Ubl conjugation</keyword>
<keyword evidence="9" id="KW-0689">Ribosomal protein</keyword>
<keyword evidence="11" id="KW-0687">Ribonucleoprotein</keyword>
<comment type="similarity">
    <text evidence="5">In the C-terminal section; belongs to the eukaryotic ribosomal protein eL40 family.</text>
</comment>
<dbReference type="EMBL" id="AZIL01000279">
    <property type="protein sequence ID" value="EWM28590.1"/>
    <property type="molecule type" value="Genomic_DNA"/>
</dbReference>
<dbReference type="InterPro" id="IPR011332">
    <property type="entry name" value="Ribosomal_zn-bd"/>
</dbReference>
<dbReference type="Pfam" id="PF00240">
    <property type="entry name" value="ubiquitin"/>
    <property type="match status" value="1"/>
</dbReference>
<sequence>MQIFVKTLTGKTITLDVEPSDTIENVKQKIQDKEGIPPDQQRLIFAGKQLEDGRTLSDYNIQKESTLHLVLRLRGGVYDPSLAALAKTFNCEKMICRKCYARLPPRAKNCRKKKCGHTNHLRIKKKLKRVFAAEARVTVQIETGGGRGATMSERGTEGLKHGEARRCQLAHVLCMYTRSVVRPFLGVSALVA</sequence>
<dbReference type="OrthoDB" id="428577at2759"/>
<evidence type="ECO:0000259" key="13">
    <source>
        <dbReference type="PROSITE" id="PS50053"/>
    </source>
</evidence>
<dbReference type="SMART" id="SM00213">
    <property type="entry name" value="UBQ"/>
    <property type="match status" value="1"/>
</dbReference>
<dbReference type="Pfam" id="PF01020">
    <property type="entry name" value="Ribosomal_L40e"/>
    <property type="match status" value="1"/>
</dbReference>
<dbReference type="GO" id="GO:1990904">
    <property type="term" value="C:ribonucleoprotein complex"/>
    <property type="evidence" value="ECO:0007669"/>
    <property type="project" value="UniProtKB-KW"/>
</dbReference>
<evidence type="ECO:0000313" key="14">
    <source>
        <dbReference type="EMBL" id="EWM28590.1"/>
    </source>
</evidence>
<feature type="domain" description="Ubiquitin-like" evidence="13">
    <location>
        <begin position="1"/>
        <end position="76"/>
    </location>
</feature>
<dbReference type="FunFam" id="4.10.1060.50:FF:000001">
    <property type="entry name" value="ubiquitin-60S ribosomal protein L40"/>
    <property type="match status" value="1"/>
</dbReference>
<keyword evidence="6" id="KW-0963">Cytoplasm</keyword>
<evidence type="ECO:0000256" key="11">
    <source>
        <dbReference type="ARBA" id="ARBA00023274"/>
    </source>
</evidence>
<evidence type="ECO:0000256" key="8">
    <source>
        <dbReference type="ARBA" id="ARBA00022843"/>
    </source>
</evidence>
<comment type="function">
    <text evidence="1">Component of the 60S subunit of the ribosome.</text>
</comment>
<dbReference type="CDD" id="cd01803">
    <property type="entry name" value="Ubl_ubiquitin"/>
    <property type="match status" value="1"/>
</dbReference>
<dbReference type="InterPro" id="IPR019956">
    <property type="entry name" value="Ubiquitin_dom"/>
</dbReference>
<dbReference type="InterPro" id="IPR019954">
    <property type="entry name" value="Ubiquitin_CS"/>
</dbReference>
<dbReference type="PROSITE" id="PS00299">
    <property type="entry name" value="UBIQUITIN_1"/>
    <property type="match status" value="1"/>
</dbReference>
<dbReference type="PROSITE" id="PS50053">
    <property type="entry name" value="UBIQUITIN_2"/>
    <property type="match status" value="1"/>
</dbReference>
<keyword evidence="7" id="KW-1017">Isopeptide bond</keyword>
<dbReference type="InterPro" id="IPR050158">
    <property type="entry name" value="Ubiquitin_ubiquitin-like"/>
</dbReference>
<dbReference type="InterPro" id="IPR038587">
    <property type="entry name" value="Ribosomal_eL40_sf"/>
</dbReference>
<dbReference type="PRINTS" id="PR00348">
    <property type="entry name" value="UBIQUITIN"/>
</dbReference>
<evidence type="ECO:0000256" key="12">
    <source>
        <dbReference type="ARBA" id="ARBA00035124"/>
    </source>
</evidence>
<comment type="subcellular location">
    <subcellularLocation>
        <location evidence="3">Cytoplasm</location>
    </subcellularLocation>
    <subcellularLocation>
        <location evidence="2">Nucleus</location>
    </subcellularLocation>
</comment>
<dbReference type="Proteomes" id="UP000019335">
    <property type="component" value="Chromosome 4"/>
</dbReference>
<evidence type="ECO:0000256" key="9">
    <source>
        <dbReference type="ARBA" id="ARBA00022980"/>
    </source>
</evidence>
<evidence type="ECO:0000256" key="2">
    <source>
        <dbReference type="ARBA" id="ARBA00004123"/>
    </source>
</evidence>
<accession>W7TN89</accession>
<dbReference type="GO" id="GO:0005840">
    <property type="term" value="C:ribosome"/>
    <property type="evidence" value="ECO:0007669"/>
    <property type="project" value="UniProtKB-KW"/>
</dbReference>
<dbReference type="FunFam" id="3.10.20.90:FF:000158">
    <property type="entry name" value="Polyubiquitin 5"/>
    <property type="match status" value="1"/>
</dbReference>